<dbReference type="RefSeq" id="WP_083579864.1">
    <property type="nucleotide sequence ID" value="NZ_LN889769.1"/>
</dbReference>
<keyword evidence="3" id="KW-1185">Reference proteome</keyword>
<feature type="domain" description="Lysozyme inhibitor LprI-like N-terminal" evidence="1">
    <location>
        <begin position="45"/>
        <end position="135"/>
    </location>
</feature>
<dbReference type="OrthoDB" id="7340239at2"/>
<dbReference type="EMBL" id="CZDF01000035">
    <property type="protein sequence ID" value="CUR30316.1"/>
    <property type="molecule type" value="Genomic_DNA"/>
</dbReference>
<dbReference type="AlphaFoldDB" id="A0A1J1LEJ1"/>
<dbReference type="PANTHER" id="PTHR39176:SF1">
    <property type="entry name" value="PERIPLASMIC PROTEIN"/>
    <property type="match status" value="1"/>
</dbReference>
<dbReference type="Gene3D" id="1.20.1270.180">
    <property type="match status" value="1"/>
</dbReference>
<dbReference type="InterPro" id="IPR009739">
    <property type="entry name" value="LprI-like_N"/>
</dbReference>
<evidence type="ECO:0000313" key="3">
    <source>
        <dbReference type="Proteomes" id="UP000184315"/>
    </source>
</evidence>
<organism evidence="2 3">
    <name type="scientific">Planktothrix tepida PCC 9214</name>
    <dbReference type="NCBI Taxonomy" id="671072"/>
    <lineage>
        <taxon>Bacteria</taxon>
        <taxon>Bacillati</taxon>
        <taxon>Cyanobacteriota</taxon>
        <taxon>Cyanophyceae</taxon>
        <taxon>Oscillatoriophycideae</taxon>
        <taxon>Oscillatoriales</taxon>
        <taxon>Microcoleaceae</taxon>
        <taxon>Planktothrix</taxon>
    </lineage>
</organism>
<reference evidence="3" key="1">
    <citation type="submission" date="2015-10" db="EMBL/GenBank/DDBJ databases">
        <authorList>
            <person name="Regsiter A."/>
            <person name="william w."/>
        </authorList>
    </citation>
    <scope>NUCLEOTIDE SEQUENCE [LARGE SCALE GENOMIC DNA]</scope>
</reference>
<name>A0A1J1LEJ1_9CYAN</name>
<protein>
    <recommendedName>
        <fullName evidence="1">Lysozyme inhibitor LprI-like N-terminal domain-containing protein</fullName>
    </recommendedName>
</protein>
<sequence>MKRQLLFSLTIILTVLENCFSPGYANSISTVKRQSQQIAQSQVNCNNPRGDVEVRACIRLRYEAADQRLNQVYQQIIPTLSSEEKALLVEAQRGWIQLRDNNCEFEVYRSRGGTGHRGFLNECLERMTKQRTAELENYLQQR</sequence>
<dbReference type="STRING" id="671072.PL9214130006"/>
<dbReference type="Pfam" id="PF07007">
    <property type="entry name" value="LprI"/>
    <property type="match status" value="1"/>
</dbReference>
<dbReference type="PANTHER" id="PTHR39176">
    <property type="entry name" value="PERIPLASMIC PROTEIN-RELATED"/>
    <property type="match status" value="1"/>
</dbReference>
<accession>A0A1J1LEJ1</accession>
<gene>
    <name evidence="2" type="ORF">PL9214130006</name>
</gene>
<evidence type="ECO:0000259" key="1">
    <source>
        <dbReference type="Pfam" id="PF07007"/>
    </source>
</evidence>
<proteinExistence type="predicted"/>
<evidence type="ECO:0000313" key="2">
    <source>
        <dbReference type="EMBL" id="CUR30316.1"/>
    </source>
</evidence>
<dbReference type="Proteomes" id="UP000184315">
    <property type="component" value="Unassembled WGS sequence"/>
</dbReference>